<comment type="subcellular location">
    <subcellularLocation>
        <location evidence="10">Cytoplasm</location>
    </subcellularLocation>
</comment>
<comment type="function">
    <text evidence="9">Transfers the 4'-phosphopantetheine moiety from coenzyme A to the 'Ser-36' of acyl-carrier-protein.</text>
</comment>
<dbReference type="AlphaFoldDB" id="A0A9E8HME2"/>
<dbReference type="InterPro" id="IPR008278">
    <property type="entry name" value="4-PPantetheinyl_Trfase_dom"/>
</dbReference>
<dbReference type="FunFam" id="3.90.470.20:FF:000001">
    <property type="entry name" value="Holo-[acyl-carrier-protein] synthase"/>
    <property type="match status" value="1"/>
</dbReference>
<evidence type="ECO:0000256" key="9">
    <source>
        <dbReference type="ARBA" id="ARBA00054726"/>
    </source>
</evidence>
<dbReference type="GO" id="GO:0005737">
    <property type="term" value="C:cytoplasm"/>
    <property type="evidence" value="ECO:0007669"/>
    <property type="project" value="UniProtKB-SubCell"/>
</dbReference>
<dbReference type="Gene3D" id="3.90.470.20">
    <property type="entry name" value="4'-phosphopantetheinyl transferase domain"/>
    <property type="match status" value="1"/>
</dbReference>
<dbReference type="EMBL" id="CP101527">
    <property type="protein sequence ID" value="UZW75541.1"/>
    <property type="molecule type" value="Genomic_DNA"/>
</dbReference>
<dbReference type="EC" id="2.7.8.7" evidence="10"/>
<dbReference type="InterPro" id="IPR037143">
    <property type="entry name" value="4-PPantetheinyl_Trfase_dom_sf"/>
</dbReference>
<evidence type="ECO:0000256" key="5">
    <source>
        <dbReference type="ARBA" id="ARBA00022842"/>
    </source>
</evidence>
<keyword evidence="13" id="KW-1185">Reference proteome</keyword>
<keyword evidence="3 10" id="KW-0479">Metal-binding</keyword>
<evidence type="ECO:0000256" key="2">
    <source>
        <dbReference type="ARBA" id="ARBA00022679"/>
    </source>
</evidence>
<evidence type="ECO:0000256" key="4">
    <source>
        <dbReference type="ARBA" id="ARBA00022832"/>
    </source>
</evidence>
<comment type="catalytic activity">
    <reaction evidence="8 10">
        <text>apo-[ACP] + CoA = holo-[ACP] + adenosine 3',5'-bisphosphate + H(+)</text>
        <dbReference type="Rhea" id="RHEA:12068"/>
        <dbReference type="Rhea" id="RHEA-COMP:9685"/>
        <dbReference type="Rhea" id="RHEA-COMP:9690"/>
        <dbReference type="ChEBI" id="CHEBI:15378"/>
        <dbReference type="ChEBI" id="CHEBI:29999"/>
        <dbReference type="ChEBI" id="CHEBI:57287"/>
        <dbReference type="ChEBI" id="CHEBI:58343"/>
        <dbReference type="ChEBI" id="CHEBI:64479"/>
        <dbReference type="EC" id="2.7.8.7"/>
    </reaction>
</comment>
<dbReference type="GO" id="GO:0008897">
    <property type="term" value="F:holo-[acyl-carrier-protein] synthase activity"/>
    <property type="evidence" value="ECO:0007669"/>
    <property type="project" value="UniProtKB-UniRule"/>
</dbReference>
<dbReference type="SUPFAM" id="SSF56214">
    <property type="entry name" value="4'-phosphopantetheinyl transferase"/>
    <property type="match status" value="1"/>
</dbReference>
<keyword evidence="6 10" id="KW-0443">Lipid metabolism</keyword>
<keyword evidence="1 10" id="KW-0444">Lipid biosynthesis</keyword>
<name>A0A9E8HME2_9ALTE</name>
<evidence type="ECO:0000313" key="13">
    <source>
        <dbReference type="Proteomes" id="UP001164472"/>
    </source>
</evidence>
<keyword evidence="10" id="KW-0963">Cytoplasm</keyword>
<feature type="binding site" evidence="10">
    <location>
        <position position="57"/>
    </location>
    <ligand>
        <name>Mg(2+)</name>
        <dbReference type="ChEBI" id="CHEBI:18420"/>
    </ligand>
</feature>
<evidence type="ECO:0000256" key="10">
    <source>
        <dbReference type="HAMAP-Rule" id="MF_00101"/>
    </source>
</evidence>
<evidence type="ECO:0000256" key="3">
    <source>
        <dbReference type="ARBA" id="ARBA00022723"/>
    </source>
</evidence>
<evidence type="ECO:0000256" key="1">
    <source>
        <dbReference type="ARBA" id="ARBA00022516"/>
    </source>
</evidence>
<comment type="cofactor">
    <cofactor evidence="10">
        <name>Mg(2+)</name>
        <dbReference type="ChEBI" id="CHEBI:18420"/>
    </cofactor>
</comment>
<keyword evidence="2 10" id="KW-0808">Transferase</keyword>
<dbReference type="RefSeq" id="WP_251810635.1">
    <property type="nucleotide sequence ID" value="NZ_CP101527.1"/>
</dbReference>
<comment type="function">
    <text evidence="10">Transfers the 4'-phosphopantetheine moiety from coenzyme A to a Ser of acyl-carrier-protein.</text>
</comment>
<evidence type="ECO:0000259" key="11">
    <source>
        <dbReference type="Pfam" id="PF01648"/>
    </source>
</evidence>
<dbReference type="NCBIfam" id="TIGR00516">
    <property type="entry name" value="acpS"/>
    <property type="match status" value="1"/>
</dbReference>
<keyword evidence="5 10" id="KW-0460">Magnesium</keyword>
<protein>
    <recommendedName>
        <fullName evidence="10">Holo-[acyl-carrier-protein] synthase</fullName>
        <shortName evidence="10">Holo-ACP synthase</shortName>
        <ecNumber evidence="10">2.7.8.7</ecNumber>
    </recommendedName>
    <alternativeName>
        <fullName evidence="10">4'-phosphopantetheinyl transferase AcpS</fullName>
    </alternativeName>
</protein>
<organism evidence="12 13">
    <name type="scientific">Alkalimarinus sediminis</name>
    <dbReference type="NCBI Taxonomy" id="1632866"/>
    <lineage>
        <taxon>Bacteria</taxon>
        <taxon>Pseudomonadati</taxon>
        <taxon>Pseudomonadota</taxon>
        <taxon>Gammaproteobacteria</taxon>
        <taxon>Alteromonadales</taxon>
        <taxon>Alteromonadaceae</taxon>
        <taxon>Alkalimarinus</taxon>
    </lineage>
</organism>
<evidence type="ECO:0000313" key="12">
    <source>
        <dbReference type="EMBL" id="UZW75541.1"/>
    </source>
</evidence>
<dbReference type="InterPro" id="IPR004568">
    <property type="entry name" value="Ppantetheine-prot_Trfase_dom"/>
</dbReference>
<evidence type="ECO:0000256" key="7">
    <source>
        <dbReference type="ARBA" id="ARBA00023160"/>
    </source>
</evidence>
<dbReference type="Proteomes" id="UP001164472">
    <property type="component" value="Chromosome"/>
</dbReference>
<evidence type="ECO:0000256" key="6">
    <source>
        <dbReference type="ARBA" id="ARBA00023098"/>
    </source>
</evidence>
<dbReference type="InterPro" id="IPR002582">
    <property type="entry name" value="ACPS"/>
</dbReference>
<dbReference type="NCBIfam" id="TIGR00556">
    <property type="entry name" value="pantethn_trn"/>
    <property type="match status" value="1"/>
</dbReference>
<dbReference type="KEGG" id="asem:NNL22_02795"/>
<keyword evidence="7 10" id="KW-0275">Fatty acid biosynthesis</keyword>
<dbReference type="GO" id="GO:0000287">
    <property type="term" value="F:magnesium ion binding"/>
    <property type="evidence" value="ECO:0007669"/>
    <property type="project" value="UniProtKB-UniRule"/>
</dbReference>
<keyword evidence="4 10" id="KW-0276">Fatty acid metabolism</keyword>
<feature type="domain" description="4'-phosphopantetheinyl transferase" evidence="11">
    <location>
        <begin position="4"/>
        <end position="120"/>
    </location>
</feature>
<reference evidence="12" key="1">
    <citation type="submission" date="2022-07" db="EMBL/GenBank/DDBJ databases">
        <title>Alkalimarinus sp. nov., isolated from gut of a Alitta virens.</title>
        <authorList>
            <person name="Yang A.I."/>
            <person name="Shin N.-R."/>
        </authorList>
    </citation>
    <scope>NUCLEOTIDE SEQUENCE</scope>
    <source>
        <strain evidence="12">FA028</strain>
    </source>
</reference>
<comment type="similarity">
    <text evidence="10">Belongs to the P-Pant transferase superfamily. AcpS family.</text>
</comment>
<proteinExistence type="inferred from homology"/>
<gene>
    <name evidence="10 12" type="primary">acpS</name>
    <name evidence="12" type="ORF">NNL22_02795</name>
</gene>
<sequence>MIKGVGTDLIKIARIEQALEKHGDRFASRILTPDEIQLFNTAPNGVRYLAKRFALKEAVVKALGTGIAKGVGWQNINISNNEAGQPLAELNGMAKTVMESLGATGLSVSLSDEQDYVLAFAVLS</sequence>
<accession>A0A9E8HME2</accession>
<dbReference type="Pfam" id="PF01648">
    <property type="entry name" value="ACPS"/>
    <property type="match status" value="1"/>
</dbReference>
<evidence type="ECO:0000256" key="8">
    <source>
        <dbReference type="ARBA" id="ARBA00050875"/>
    </source>
</evidence>
<feature type="binding site" evidence="10">
    <location>
        <position position="8"/>
    </location>
    <ligand>
        <name>Mg(2+)</name>
        <dbReference type="ChEBI" id="CHEBI:18420"/>
    </ligand>
</feature>
<dbReference type="GO" id="GO:0006633">
    <property type="term" value="P:fatty acid biosynthetic process"/>
    <property type="evidence" value="ECO:0007669"/>
    <property type="project" value="UniProtKB-UniRule"/>
</dbReference>
<dbReference type="HAMAP" id="MF_00101">
    <property type="entry name" value="AcpS"/>
    <property type="match status" value="1"/>
</dbReference>